<dbReference type="Proteomes" id="UP000268973">
    <property type="component" value="Unassembled WGS sequence"/>
</dbReference>
<evidence type="ECO:0000256" key="3">
    <source>
        <dbReference type="ARBA" id="ARBA00029447"/>
    </source>
</evidence>
<dbReference type="RefSeq" id="WP_126572284.1">
    <property type="nucleotide sequence ID" value="NZ_RXZH01000001.1"/>
</dbReference>
<dbReference type="Pfam" id="PF00015">
    <property type="entry name" value="MCPsignal"/>
    <property type="match status" value="1"/>
</dbReference>
<dbReference type="Pfam" id="PF12729">
    <property type="entry name" value="4HB_MCP_1"/>
    <property type="match status" value="1"/>
</dbReference>
<evidence type="ECO:0000256" key="2">
    <source>
        <dbReference type="ARBA" id="ARBA00023224"/>
    </source>
</evidence>
<organism evidence="8 9">
    <name type="scientific">Vibrio aquaticus</name>
    <dbReference type="NCBI Taxonomy" id="2496559"/>
    <lineage>
        <taxon>Bacteria</taxon>
        <taxon>Pseudomonadati</taxon>
        <taxon>Pseudomonadota</taxon>
        <taxon>Gammaproteobacteria</taxon>
        <taxon>Vibrionales</taxon>
        <taxon>Vibrionaceae</taxon>
        <taxon>Vibrio</taxon>
    </lineage>
</organism>
<name>A0A432D0Y4_9VIBR</name>
<keyword evidence="9" id="KW-1185">Reference proteome</keyword>
<feature type="transmembrane region" description="Helical" evidence="5">
    <location>
        <begin position="311"/>
        <end position="333"/>
    </location>
</feature>
<dbReference type="FunFam" id="1.10.287.950:FF:000001">
    <property type="entry name" value="Methyl-accepting chemotaxis sensory transducer"/>
    <property type="match status" value="1"/>
</dbReference>
<dbReference type="Pfam" id="PF00672">
    <property type="entry name" value="HAMP"/>
    <property type="match status" value="1"/>
</dbReference>
<proteinExistence type="inferred from homology"/>
<dbReference type="PANTHER" id="PTHR32089">
    <property type="entry name" value="METHYL-ACCEPTING CHEMOTAXIS PROTEIN MCPB"/>
    <property type="match status" value="1"/>
</dbReference>
<evidence type="ECO:0000256" key="4">
    <source>
        <dbReference type="PROSITE-ProRule" id="PRU00284"/>
    </source>
</evidence>
<dbReference type="PROSITE" id="PS50111">
    <property type="entry name" value="CHEMOTAXIS_TRANSDUC_2"/>
    <property type="match status" value="1"/>
</dbReference>
<gene>
    <name evidence="8" type="ORF">EJ063_01730</name>
</gene>
<dbReference type="SMART" id="SM00283">
    <property type="entry name" value="MA"/>
    <property type="match status" value="1"/>
</dbReference>
<keyword evidence="2 4" id="KW-0807">Transducer</keyword>
<reference evidence="8 9" key="1">
    <citation type="submission" date="2018-12" db="EMBL/GenBank/DDBJ databases">
        <title>Vibrio sp. isolated from China Sea.</title>
        <authorList>
            <person name="Li Y."/>
        </authorList>
    </citation>
    <scope>NUCLEOTIDE SEQUENCE [LARGE SCALE GENOMIC DNA]</scope>
    <source>
        <strain evidence="8 9">BEI207</strain>
    </source>
</reference>
<sequence length="668" mass="72500">MKLTISGKLQLSFLSLAVLFIVSAFFTYRSISTVETQTASLLDRDLPTVDAGRTLQQSVQATVSSLRAYMLLGGEESLQQTQQDNLTQAIDRVEILLISLEELVVEQNYQEIVAKWGVVSQSLSEISEMSHSEENLPAHSLFINEAAPIAEVALDQIQGLINDEASNTEGGERKRLFRLYADSYTSFANALSSMRDFLLYGKQEHLDKYQDFLKAHAKPVAEIDSKIELLSSSDQGLWSLFKEMQQLYFPLAEQVVELRRSADWNIANQKMANELVPAVADLNQSLEAVISKQQANADRSGQGIFTSVKNVITLLVGSIAVVVVIAVSTAHLMGKSIGRRVATISKRAESIADGDVSQPRLPVEGSDELASLTQSINKMNDELASIVKGVTSKANNVSDSMSELLNANAQTVTQVESQKTTMELVGQQVNDVSQSANETAHQAEQSASYLKESKHQIELGSQALDQNKTTVGLLHNTIENASVQVDTLSKESEAIGRVTEVIEGLAEQTNLLALNAAIEAARAGEYGRGFAVVADEVRMLATRTTESTTEINNIVNAIQSSTKAVVQEIDKSKALAEEGADHTEKAYGTLSSTTEQIEVLNQKMHDLLASAQHQSSATDAIESLMGQVIESVDGVAEISNSSAQISSQVRGQVEELNAEMAQFKTDQS</sequence>
<evidence type="ECO:0000313" key="9">
    <source>
        <dbReference type="Proteomes" id="UP000268973"/>
    </source>
</evidence>
<dbReference type="PROSITE" id="PS50885">
    <property type="entry name" value="HAMP"/>
    <property type="match status" value="1"/>
</dbReference>
<keyword evidence="5" id="KW-1133">Transmembrane helix</keyword>
<keyword evidence="5" id="KW-0472">Membrane</keyword>
<dbReference type="GO" id="GO:0006935">
    <property type="term" value="P:chemotaxis"/>
    <property type="evidence" value="ECO:0007669"/>
    <property type="project" value="UniProtKB-ARBA"/>
</dbReference>
<evidence type="ECO:0000259" key="6">
    <source>
        <dbReference type="PROSITE" id="PS50111"/>
    </source>
</evidence>
<keyword evidence="5" id="KW-0812">Transmembrane</keyword>
<dbReference type="AlphaFoldDB" id="A0A432D0Y4"/>
<feature type="domain" description="Methyl-accepting transducer" evidence="6">
    <location>
        <begin position="393"/>
        <end position="629"/>
    </location>
</feature>
<dbReference type="GO" id="GO:0016020">
    <property type="term" value="C:membrane"/>
    <property type="evidence" value="ECO:0007669"/>
    <property type="project" value="UniProtKB-SubCell"/>
</dbReference>
<accession>A0A432D0Y4</accession>
<feature type="domain" description="HAMP" evidence="7">
    <location>
        <begin position="335"/>
        <end position="388"/>
    </location>
</feature>
<evidence type="ECO:0000256" key="1">
    <source>
        <dbReference type="ARBA" id="ARBA00004370"/>
    </source>
</evidence>
<protein>
    <submittedName>
        <fullName evidence="8">Methyl-accepting chemotaxis protein</fullName>
    </submittedName>
</protein>
<comment type="similarity">
    <text evidence="3">Belongs to the methyl-accepting chemotaxis (MCP) protein family.</text>
</comment>
<comment type="caution">
    <text evidence="8">The sequence shown here is derived from an EMBL/GenBank/DDBJ whole genome shotgun (WGS) entry which is preliminary data.</text>
</comment>
<dbReference type="SUPFAM" id="SSF58104">
    <property type="entry name" value="Methyl-accepting chemotaxis protein (MCP) signaling domain"/>
    <property type="match status" value="1"/>
</dbReference>
<evidence type="ECO:0000313" key="8">
    <source>
        <dbReference type="EMBL" id="RTZ17528.1"/>
    </source>
</evidence>
<dbReference type="Gene3D" id="1.10.287.950">
    <property type="entry name" value="Methyl-accepting chemotaxis protein"/>
    <property type="match status" value="1"/>
</dbReference>
<dbReference type="PANTHER" id="PTHR32089:SF112">
    <property type="entry name" value="LYSOZYME-LIKE PROTEIN-RELATED"/>
    <property type="match status" value="1"/>
</dbReference>
<comment type="subcellular location">
    <subcellularLocation>
        <location evidence="1">Membrane</location>
    </subcellularLocation>
</comment>
<evidence type="ECO:0000259" key="7">
    <source>
        <dbReference type="PROSITE" id="PS50885"/>
    </source>
</evidence>
<dbReference type="InterPro" id="IPR004089">
    <property type="entry name" value="MCPsignal_dom"/>
</dbReference>
<dbReference type="InterPro" id="IPR003660">
    <property type="entry name" value="HAMP_dom"/>
</dbReference>
<dbReference type="EMBL" id="RXZH01000001">
    <property type="protein sequence ID" value="RTZ17528.1"/>
    <property type="molecule type" value="Genomic_DNA"/>
</dbReference>
<dbReference type="GO" id="GO:0007165">
    <property type="term" value="P:signal transduction"/>
    <property type="evidence" value="ECO:0007669"/>
    <property type="project" value="UniProtKB-KW"/>
</dbReference>
<dbReference type="SMART" id="SM00304">
    <property type="entry name" value="HAMP"/>
    <property type="match status" value="1"/>
</dbReference>
<evidence type="ECO:0000256" key="5">
    <source>
        <dbReference type="SAM" id="Phobius"/>
    </source>
</evidence>
<dbReference type="CDD" id="cd06225">
    <property type="entry name" value="HAMP"/>
    <property type="match status" value="1"/>
</dbReference>
<dbReference type="OrthoDB" id="5731264at2"/>
<dbReference type="InterPro" id="IPR024478">
    <property type="entry name" value="HlyB_4HB_MCP"/>
</dbReference>